<evidence type="ECO:0000313" key="4">
    <source>
        <dbReference type="Proteomes" id="UP000677054"/>
    </source>
</evidence>
<dbReference type="SUPFAM" id="SSF47113">
    <property type="entry name" value="Histone-fold"/>
    <property type="match status" value="1"/>
</dbReference>
<dbReference type="Pfam" id="PF00808">
    <property type="entry name" value="CBFD_NFYB_HMF"/>
    <property type="match status" value="1"/>
</dbReference>
<dbReference type="EMBL" id="LR899712">
    <property type="protein sequence ID" value="CAD7241924.1"/>
    <property type="molecule type" value="Genomic_DNA"/>
</dbReference>
<dbReference type="InterPro" id="IPR009072">
    <property type="entry name" value="Histone-fold"/>
</dbReference>
<dbReference type="PRINTS" id="PR00620">
    <property type="entry name" value="HISTONEH2A"/>
</dbReference>
<dbReference type="GO" id="GO:0000786">
    <property type="term" value="C:nucleosome"/>
    <property type="evidence" value="ECO:0007669"/>
    <property type="project" value="InterPro"/>
</dbReference>
<dbReference type="SMART" id="SM00414">
    <property type="entry name" value="H2A"/>
    <property type="match status" value="1"/>
</dbReference>
<dbReference type="PANTHER" id="PTHR23430">
    <property type="entry name" value="HISTONE H2A"/>
    <property type="match status" value="1"/>
</dbReference>
<dbReference type="GO" id="GO:0003677">
    <property type="term" value="F:DNA binding"/>
    <property type="evidence" value="ECO:0007669"/>
    <property type="project" value="InterPro"/>
</dbReference>
<name>A0A7R9A0W7_9CRUS</name>
<gene>
    <name evidence="3" type="ORF">DSTB1V02_LOCUS1900</name>
</gene>
<reference evidence="3" key="1">
    <citation type="submission" date="2020-11" db="EMBL/GenBank/DDBJ databases">
        <authorList>
            <person name="Tran Van P."/>
        </authorList>
    </citation>
    <scope>NUCLEOTIDE SEQUENCE</scope>
</reference>
<dbReference type="Gene3D" id="1.10.20.10">
    <property type="entry name" value="Histone, subunit A"/>
    <property type="match status" value="1"/>
</dbReference>
<keyword evidence="4" id="KW-1185">Reference proteome</keyword>
<feature type="domain" description="Transcription factor CBF/NF-Y/archaeal histone" evidence="2">
    <location>
        <begin position="461"/>
        <end position="522"/>
    </location>
</feature>
<dbReference type="InterPro" id="IPR003958">
    <property type="entry name" value="CBFA_NFYB_domain"/>
</dbReference>
<evidence type="ECO:0000259" key="2">
    <source>
        <dbReference type="Pfam" id="PF00808"/>
    </source>
</evidence>
<dbReference type="InterPro" id="IPR002119">
    <property type="entry name" value="Histone_H2A"/>
</dbReference>
<dbReference type="GO" id="GO:0046982">
    <property type="term" value="F:protein heterodimerization activity"/>
    <property type="evidence" value="ECO:0007669"/>
    <property type="project" value="InterPro"/>
</dbReference>
<feature type="compositionally biased region" description="Acidic residues" evidence="1">
    <location>
        <begin position="536"/>
        <end position="552"/>
    </location>
</feature>
<feature type="compositionally biased region" description="Low complexity" evidence="1">
    <location>
        <begin position="230"/>
        <end position="243"/>
    </location>
</feature>
<evidence type="ECO:0000256" key="1">
    <source>
        <dbReference type="SAM" id="MobiDB-lite"/>
    </source>
</evidence>
<organism evidence="3">
    <name type="scientific">Darwinula stevensoni</name>
    <dbReference type="NCBI Taxonomy" id="69355"/>
    <lineage>
        <taxon>Eukaryota</taxon>
        <taxon>Metazoa</taxon>
        <taxon>Ecdysozoa</taxon>
        <taxon>Arthropoda</taxon>
        <taxon>Crustacea</taxon>
        <taxon>Oligostraca</taxon>
        <taxon>Ostracoda</taxon>
        <taxon>Podocopa</taxon>
        <taxon>Podocopida</taxon>
        <taxon>Darwinulocopina</taxon>
        <taxon>Darwinuloidea</taxon>
        <taxon>Darwinulidae</taxon>
        <taxon>Darwinula</taxon>
    </lineage>
</organism>
<feature type="region of interest" description="Disordered" evidence="1">
    <location>
        <begin position="536"/>
        <end position="566"/>
    </location>
</feature>
<sequence>MEVNWSAPTEDCLHGHLCCEIYNRWRNGHSGCSKSHALQNCSIANRTYVHSFIEVLFRDLENFCKILTQNCDCANVPDCWGNACQNSLPVQHKSRRSCSESCNQYFSPEEEAEYPFQDCADGSQYETDPDRVYCMDGKRSHNAMEPRFASNYGYGVSTCHHSGKMMNPVPQFAPSNAMNGLTDHDRKMTNWKHTSYNQNPRDKQESRCRKPFCSGQLQQQGNGDEHGEVSGLPKSSSSTLCSHSKFKMKEKPKMSRVASKRSPQPRESMEIQGVSQEGIGEVFAESEELKTHSHMLYSHPGAGTKTDESVAAPSAISPISVLANITSAATRPSILTPVSTALSPKEAAPASAFPAIVEPNIPTSGVGTSALAAAEPGQTDVCPDQSSTGLFQTTATAAMGQAPVLTDPAPSTATAMMTTTFPVSITPSSSSLYVADEKSTVADDISSSSIDVAFNKGNRVFPAGRIHRLLQKGNYAKHIEPDASVYLTAVMEYMTAEVMELAGEAAHQFDKKTISSNELYLAIDHDEELDAFFSDVTDDEDGSSEAESEEEWTVPNSVPSVAEKHV</sequence>
<feature type="region of interest" description="Disordered" evidence="1">
    <location>
        <begin position="192"/>
        <end position="274"/>
    </location>
</feature>
<accession>A0A7R9A0W7</accession>
<dbReference type="Proteomes" id="UP000677054">
    <property type="component" value="Unassembled WGS sequence"/>
</dbReference>
<evidence type="ECO:0000313" key="3">
    <source>
        <dbReference type="EMBL" id="CAD7241924.1"/>
    </source>
</evidence>
<dbReference type="AlphaFoldDB" id="A0A7R9A0W7"/>
<dbReference type="GO" id="GO:0030527">
    <property type="term" value="F:structural constituent of chromatin"/>
    <property type="evidence" value="ECO:0007669"/>
    <property type="project" value="InterPro"/>
</dbReference>
<protein>
    <recommendedName>
        <fullName evidence="2">Transcription factor CBF/NF-Y/archaeal histone domain-containing protein</fullName>
    </recommendedName>
</protein>
<proteinExistence type="predicted"/>
<dbReference type="EMBL" id="CAJPEV010000195">
    <property type="protein sequence ID" value="CAG0882160.1"/>
    <property type="molecule type" value="Genomic_DNA"/>
</dbReference>
<dbReference type="CDD" id="cd00074">
    <property type="entry name" value="HFD_H2A"/>
    <property type="match status" value="1"/>
</dbReference>